<gene>
    <name evidence="5" type="ORF">MM817_02061</name>
</gene>
<protein>
    <recommendedName>
        <fullName evidence="7">Bifunctional metallophosphatase/5'-nucleotidase</fullName>
    </recommendedName>
</protein>
<keyword evidence="1" id="KW-0732">Signal</keyword>
<dbReference type="GO" id="GO:0000166">
    <property type="term" value="F:nucleotide binding"/>
    <property type="evidence" value="ECO:0007669"/>
    <property type="project" value="UniProtKB-KW"/>
</dbReference>
<name>A0A9X1VAK3_9BACL</name>
<comment type="similarity">
    <text evidence="2">Belongs to the 5'-nucleotidase family.</text>
</comment>
<dbReference type="AlphaFoldDB" id="A0A9X1VAK3"/>
<evidence type="ECO:0000313" key="6">
    <source>
        <dbReference type="Proteomes" id="UP001139263"/>
    </source>
</evidence>
<dbReference type="Gene3D" id="3.60.21.10">
    <property type="match status" value="1"/>
</dbReference>
<organism evidence="5 6">
    <name type="scientific">Sulfoacidibacillus ferrooxidans</name>
    <dbReference type="NCBI Taxonomy" id="2005001"/>
    <lineage>
        <taxon>Bacteria</taxon>
        <taxon>Bacillati</taxon>
        <taxon>Bacillota</taxon>
        <taxon>Bacilli</taxon>
        <taxon>Bacillales</taxon>
        <taxon>Alicyclobacillaceae</taxon>
        <taxon>Sulfoacidibacillus</taxon>
    </lineage>
</organism>
<keyword evidence="2" id="KW-0547">Nucleotide-binding</keyword>
<dbReference type="Pfam" id="PF02872">
    <property type="entry name" value="5_nucleotid_C"/>
    <property type="match status" value="1"/>
</dbReference>
<dbReference type="InterPro" id="IPR004843">
    <property type="entry name" value="Calcineurin-like_PHP"/>
</dbReference>
<dbReference type="EMBL" id="JALBUF010000006">
    <property type="protein sequence ID" value="MCI0183770.1"/>
    <property type="molecule type" value="Genomic_DNA"/>
</dbReference>
<sequence length="493" mass="54870">MASKSIELTFLQLNDLHGQLVAHAELFWKAGTPTIHQEIGGISRIAHFLKQRKRVAPEKTLVIDCGDAFFGSYFTQIDEGNAMVPFLNELGIDASNGGHWEYYYGPDHFLELSHLLHYPLYALNVYQKGTHTRIFPPYGIIEKNGIRIAMLGLAATIVDDSMPPSFSGNLEFTDGIAQDELPLLLPEVRAKADLVCLISHMGLPQDIAIAKGNPGIDIIFSGHTHDRLWQPAIVPGDRTHDETLIIQAGFSGSFIGELNITLTPDRSGTLHKKHTYELHVMDEAIPKDQHVEQQLQSLIAQHIDTLAPILGAVTTDLNRMLTFESTMDNMILQCMKEAYDADVYVSRAWRFCPPKVAGPITEQDLWDMVPLPVQLFASDMTGLAIREAVELWLTHVMTTPMSQKGGYVTRQLGMHVIARINNPDGYRVQEIEIGSHPLQPDTLYHVVIAGEQIKKDLPGQWTVLPLDLHAVLRKGLAHGPIDCSLTHDKFVLG</sequence>
<dbReference type="InterPro" id="IPR008334">
    <property type="entry name" value="5'-Nucleotdase_C"/>
</dbReference>
<feature type="domain" description="Calcineurin-like phosphoesterase" evidence="3">
    <location>
        <begin position="9"/>
        <end position="226"/>
    </location>
</feature>
<dbReference type="SUPFAM" id="SSF56300">
    <property type="entry name" value="Metallo-dependent phosphatases"/>
    <property type="match status" value="1"/>
</dbReference>
<dbReference type="PANTHER" id="PTHR11575">
    <property type="entry name" value="5'-NUCLEOTIDASE-RELATED"/>
    <property type="match status" value="1"/>
</dbReference>
<dbReference type="RefSeq" id="WP_241714459.1">
    <property type="nucleotide sequence ID" value="NZ_JALBUF010000006.1"/>
</dbReference>
<dbReference type="PANTHER" id="PTHR11575:SF24">
    <property type="entry name" value="5'-NUCLEOTIDASE"/>
    <property type="match status" value="1"/>
</dbReference>
<feature type="domain" description="5'-Nucleotidase C-terminal" evidence="4">
    <location>
        <begin position="322"/>
        <end position="448"/>
    </location>
</feature>
<reference evidence="5" key="1">
    <citation type="submission" date="2022-03" db="EMBL/GenBank/DDBJ databases">
        <title>Draft Genome Sequence of Firmicute Strain S0AB, a Heterotrophic Iron/Sulfur-Oxidizing Extreme Acidophile.</title>
        <authorList>
            <person name="Vergara E."/>
            <person name="Pakostova E."/>
            <person name="Johnson D.B."/>
            <person name="Holmes D.S."/>
        </authorList>
    </citation>
    <scope>NUCLEOTIDE SEQUENCE</scope>
    <source>
        <strain evidence="5">S0AB</strain>
    </source>
</reference>
<dbReference type="SUPFAM" id="SSF55816">
    <property type="entry name" value="5'-nucleotidase (syn. UDP-sugar hydrolase), C-terminal domain"/>
    <property type="match status" value="1"/>
</dbReference>
<keyword evidence="2" id="KW-0378">Hydrolase</keyword>
<dbReference type="Pfam" id="PF00149">
    <property type="entry name" value="Metallophos"/>
    <property type="match status" value="1"/>
</dbReference>
<dbReference type="GO" id="GO:0016787">
    <property type="term" value="F:hydrolase activity"/>
    <property type="evidence" value="ECO:0007669"/>
    <property type="project" value="UniProtKB-KW"/>
</dbReference>
<dbReference type="InterPro" id="IPR029052">
    <property type="entry name" value="Metallo-depent_PP-like"/>
</dbReference>
<accession>A0A9X1VAK3</accession>
<evidence type="ECO:0000313" key="5">
    <source>
        <dbReference type="EMBL" id="MCI0183770.1"/>
    </source>
</evidence>
<evidence type="ECO:0008006" key="7">
    <source>
        <dbReference type="Google" id="ProtNLM"/>
    </source>
</evidence>
<dbReference type="Proteomes" id="UP001139263">
    <property type="component" value="Unassembled WGS sequence"/>
</dbReference>
<evidence type="ECO:0000256" key="1">
    <source>
        <dbReference type="ARBA" id="ARBA00022729"/>
    </source>
</evidence>
<evidence type="ECO:0000259" key="4">
    <source>
        <dbReference type="Pfam" id="PF02872"/>
    </source>
</evidence>
<comment type="caution">
    <text evidence="5">The sequence shown here is derived from an EMBL/GenBank/DDBJ whole genome shotgun (WGS) entry which is preliminary data.</text>
</comment>
<proteinExistence type="inferred from homology"/>
<dbReference type="InterPro" id="IPR006179">
    <property type="entry name" value="5_nucleotidase/apyrase"/>
</dbReference>
<dbReference type="Gene3D" id="3.90.780.10">
    <property type="entry name" value="5'-Nucleotidase, C-terminal domain"/>
    <property type="match status" value="1"/>
</dbReference>
<dbReference type="InterPro" id="IPR036907">
    <property type="entry name" value="5'-Nucleotdase_C_sf"/>
</dbReference>
<keyword evidence="6" id="KW-1185">Reference proteome</keyword>
<dbReference type="PRINTS" id="PR01607">
    <property type="entry name" value="APYRASEFAMLY"/>
</dbReference>
<evidence type="ECO:0000259" key="3">
    <source>
        <dbReference type="Pfam" id="PF00149"/>
    </source>
</evidence>
<dbReference type="GO" id="GO:0030288">
    <property type="term" value="C:outer membrane-bounded periplasmic space"/>
    <property type="evidence" value="ECO:0007669"/>
    <property type="project" value="TreeGrafter"/>
</dbReference>
<dbReference type="GO" id="GO:0009166">
    <property type="term" value="P:nucleotide catabolic process"/>
    <property type="evidence" value="ECO:0007669"/>
    <property type="project" value="InterPro"/>
</dbReference>
<evidence type="ECO:0000256" key="2">
    <source>
        <dbReference type="RuleBase" id="RU362119"/>
    </source>
</evidence>